<name>A0AC61R5C5_9FIRM</name>
<dbReference type="Proteomes" id="UP000308836">
    <property type="component" value="Unassembled WGS sequence"/>
</dbReference>
<accession>A0AC61R5C5</accession>
<dbReference type="EMBL" id="SRYG01000033">
    <property type="protein sequence ID" value="TGY64814.1"/>
    <property type="molecule type" value="Genomic_DNA"/>
</dbReference>
<proteinExistence type="predicted"/>
<protein>
    <submittedName>
        <fullName evidence="1">O-methyltransferase</fullName>
    </submittedName>
</protein>
<comment type="caution">
    <text evidence="1">The sequence shown here is derived from an EMBL/GenBank/DDBJ whole genome shotgun (WGS) entry which is preliminary data.</text>
</comment>
<sequence length="196" mass="22161">MKTQQQKLSQYAKDNHVPVMMEDGLAFLLDQVRQAKVKNFLEIGTAIGKTAIAVASLDPEIQVVTIERDPKMIEAAKINIAESGLASQITLIEGDANEVALPDFLADCIFIDAAKAQYQRFFAKYSPILSRNGIILSDNMNFHGMVDHPERTNNRNTKHLLKKIRMYREFLKSLEDFETTFMDVGDGVAVTRRKKR</sequence>
<organism evidence="1 2">
    <name type="scientific">Dubosiella muris</name>
    <dbReference type="NCBI Taxonomy" id="3038133"/>
    <lineage>
        <taxon>Bacteria</taxon>
        <taxon>Bacillati</taxon>
        <taxon>Bacillota</taxon>
        <taxon>Erysipelotrichia</taxon>
        <taxon>Erysipelotrichales</taxon>
        <taxon>Erysipelotrichaceae</taxon>
        <taxon>Dubosiella</taxon>
    </lineage>
</organism>
<evidence type="ECO:0000313" key="1">
    <source>
        <dbReference type="EMBL" id="TGY64814.1"/>
    </source>
</evidence>
<reference evidence="1" key="1">
    <citation type="submission" date="2019-04" db="EMBL/GenBank/DDBJ databases">
        <title>Microbes associate with the intestines of laboratory mice.</title>
        <authorList>
            <person name="Navarre W."/>
            <person name="Wong E."/>
            <person name="Huang K."/>
            <person name="Tropini C."/>
            <person name="Ng K."/>
            <person name="Yu B."/>
        </authorList>
    </citation>
    <scope>NUCLEOTIDE SEQUENCE</scope>
    <source>
        <strain evidence="1">NM09_H32</strain>
    </source>
</reference>
<keyword evidence="2" id="KW-1185">Reference proteome</keyword>
<evidence type="ECO:0000313" key="2">
    <source>
        <dbReference type="Proteomes" id="UP000308836"/>
    </source>
</evidence>
<gene>
    <name evidence="1" type="ORF">E5336_11550</name>
</gene>